<evidence type="ECO:0000313" key="1">
    <source>
        <dbReference type="EMBL" id="GFH25576.1"/>
    </source>
</evidence>
<dbReference type="EMBL" id="BLLF01002853">
    <property type="protein sequence ID" value="GFH25576.1"/>
    <property type="molecule type" value="Genomic_DNA"/>
</dbReference>
<name>A0A6A0A1H3_HAELA</name>
<dbReference type="Proteomes" id="UP000485058">
    <property type="component" value="Unassembled WGS sequence"/>
</dbReference>
<sequence>MGATSKDIRAALAAYQPFAFDEFITLGQHVADSMERESGINDTRQQRPTNEAQQLGAIMQGKMDGRRALVPLWAVLAEAGMAGNDSALCVKV</sequence>
<organism evidence="1 2">
    <name type="scientific">Haematococcus lacustris</name>
    <name type="common">Green alga</name>
    <name type="synonym">Haematococcus pluvialis</name>
    <dbReference type="NCBI Taxonomy" id="44745"/>
    <lineage>
        <taxon>Eukaryota</taxon>
        <taxon>Viridiplantae</taxon>
        <taxon>Chlorophyta</taxon>
        <taxon>core chlorophytes</taxon>
        <taxon>Chlorophyceae</taxon>
        <taxon>CS clade</taxon>
        <taxon>Chlamydomonadales</taxon>
        <taxon>Haematococcaceae</taxon>
        <taxon>Haematococcus</taxon>
    </lineage>
</organism>
<keyword evidence="2" id="KW-1185">Reference proteome</keyword>
<gene>
    <name evidence="1" type="ORF">HaLaN_23562</name>
</gene>
<proteinExistence type="predicted"/>
<dbReference type="AlphaFoldDB" id="A0A6A0A1H3"/>
<reference evidence="1 2" key="1">
    <citation type="submission" date="2020-02" db="EMBL/GenBank/DDBJ databases">
        <title>Draft genome sequence of Haematococcus lacustris strain NIES-144.</title>
        <authorList>
            <person name="Morimoto D."/>
            <person name="Nakagawa S."/>
            <person name="Yoshida T."/>
            <person name="Sawayama S."/>
        </authorList>
    </citation>
    <scope>NUCLEOTIDE SEQUENCE [LARGE SCALE GENOMIC DNA]</scope>
    <source>
        <strain evidence="1 2">NIES-144</strain>
    </source>
</reference>
<protein>
    <submittedName>
        <fullName evidence="1">Uncharacterized protein</fullName>
    </submittedName>
</protein>
<accession>A0A6A0A1H3</accession>
<comment type="caution">
    <text evidence="1">The sequence shown here is derived from an EMBL/GenBank/DDBJ whole genome shotgun (WGS) entry which is preliminary data.</text>
</comment>
<evidence type="ECO:0000313" key="2">
    <source>
        <dbReference type="Proteomes" id="UP000485058"/>
    </source>
</evidence>